<evidence type="ECO:0000313" key="2">
    <source>
        <dbReference type="Proteomes" id="UP000253426"/>
    </source>
</evidence>
<accession>A0A366HTE9</accession>
<dbReference type="RefSeq" id="WP_147263151.1">
    <property type="nucleotide sequence ID" value="NZ_QNRR01000001.1"/>
</dbReference>
<dbReference type="Proteomes" id="UP000253426">
    <property type="component" value="Unassembled WGS sequence"/>
</dbReference>
<organism evidence="1 2">
    <name type="scientific">Roseimicrobium gellanilyticum</name>
    <dbReference type="NCBI Taxonomy" id="748857"/>
    <lineage>
        <taxon>Bacteria</taxon>
        <taxon>Pseudomonadati</taxon>
        <taxon>Verrucomicrobiota</taxon>
        <taxon>Verrucomicrobiia</taxon>
        <taxon>Verrucomicrobiales</taxon>
        <taxon>Verrucomicrobiaceae</taxon>
        <taxon>Roseimicrobium</taxon>
    </lineage>
</organism>
<protein>
    <submittedName>
        <fullName evidence="1">Uncharacterized protein</fullName>
    </submittedName>
</protein>
<keyword evidence="2" id="KW-1185">Reference proteome</keyword>
<gene>
    <name evidence="1" type="ORF">DES53_101358</name>
</gene>
<comment type="caution">
    <text evidence="1">The sequence shown here is derived from an EMBL/GenBank/DDBJ whole genome shotgun (WGS) entry which is preliminary data.</text>
</comment>
<reference evidence="1 2" key="1">
    <citation type="submission" date="2018-06" db="EMBL/GenBank/DDBJ databases">
        <title>Genomic Encyclopedia of Type Strains, Phase IV (KMG-IV): sequencing the most valuable type-strain genomes for metagenomic binning, comparative biology and taxonomic classification.</title>
        <authorList>
            <person name="Goeker M."/>
        </authorList>
    </citation>
    <scope>NUCLEOTIDE SEQUENCE [LARGE SCALE GENOMIC DNA]</scope>
    <source>
        <strain evidence="1 2">DSM 25532</strain>
    </source>
</reference>
<dbReference type="EMBL" id="QNRR01000001">
    <property type="protein sequence ID" value="RBP47561.1"/>
    <property type="molecule type" value="Genomic_DNA"/>
</dbReference>
<sequence>MNENSLPQILESPIFGLLTLSEVCVPGFHSFNYSAEWATDHHDLISVVFHPPSHDATSWTKDLRQAESRGQDIVASEQTILSTGKKIFRRLFKHYQIAPADIDKMFPFLKLSIIKLVSSGNDELVYEPCQPFPSFNLTVLLDREFRVTEASFGG</sequence>
<dbReference type="AlphaFoldDB" id="A0A366HTE9"/>
<evidence type="ECO:0000313" key="1">
    <source>
        <dbReference type="EMBL" id="RBP47561.1"/>
    </source>
</evidence>
<name>A0A366HTE9_9BACT</name>
<proteinExistence type="predicted"/>